<dbReference type="AlphaFoldDB" id="A0A4R6TQX5"/>
<proteinExistence type="predicted"/>
<organism evidence="1 2">
    <name type="scientific">Aureibacillus halotolerans</name>
    <dbReference type="NCBI Taxonomy" id="1508390"/>
    <lineage>
        <taxon>Bacteria</taxon>
        <taxon>Bacillati</taxon>
        <taxon>Bacillota</taxon>
        <taxon>Bacilli</taxon>
        <taxon>Bacillales</taxon>
        <taxon>Bacillaceae</taxon>
        <taxon>Aureibacillus</taxon>
    </lineage>
</organism>
<sequence length="32" mass="3793">MKPVYNAKEHWLRVSQTIPYEEARDGNKEDST</sequence>
<evidence type="ECO:0000313" key="1">
    <source>
        <dbReference type="EMBL" id="TDQ34620.1"/>
    </source>
</evidence>
<evidence type="ECO:0000313" key="2">
    <source>
        <dbReference type="Proteomes" id="UP000295632"/>
    </source>
</evidence>
<dbReference type="EMBL" id="SNYJ01000024">
    <property type="protein sequence ID" value="TDQ34620.1"/>
    <property type="molecule type" value="Genomic_DNA"/>
</dbReference>
<protein>
    <submittedName>
        <fullName evidence="1">Uncharacterized protein</fullName>
    </submittedName>
</protein>
<comment type="caution">
    <text evidence="1">The sequence shown here is derived from an EMBL/GenBank/DDBJ whole genome shotgun (WGS) entry which is preliminary data.</text>
</comment>
<keyword evidence="2" id="KW-1185">Reference proteome</keyword>
<gene>
    <name evidence="1" type="ORF">EV213_12438</name>
</gene>
<accession>A0A4R6TQX5</accession>
<dbReference type="Proteomes" id="UP000295632">
    <property type="component" value="Unassembled WGS sequence"/>
</dbReference>
<name>A0A4R6TQX5_9BACI</name>
<reference evidence="1 2" key="1">
    <citation type="submission" date="2019-03" db="EMBL/GenBank/DDBJ databases">
        <title>Genomic Encyclopedia of Type Strains, Phase IV (KMG-IV): sequencing the most valuable type-strain genomes for metagenomic binning, comparative biology and taxonomic classification.</title>
        <authorList>
            <person name="Goeker M."/>
        </authorList>
    </citation>
    <scope>NUCLEOTIDE SEQUENCE [LARGE SCALE GENOMIC DNA]</scope>
    <source>
        <strain evidence="1 2">DSM 28697</strain>
    </source>
</reference>